<feature type="region of interest" description="Disordered" evidence="5">
    <location>
        <begin position="149"/>
        <end position="188"/>
    </location>
</feature>
<evidence type="ECO:0000313" key="7">
    <source>
        <dbReference type="EMBL" id="CAG5135832.1"/>
    </source>
</evidence>
<keyword evidence="3 6" id="KW-1133">Transmembrane helix</keyword>
<dbReference type="OrthoDB" id="361532at2759"/>
<comment type="subcellular location">
    <subcellularLocation>
        <location evidence="1">Membrane</location>
        <topology evidence="1">Multi-pass membrane protein</topology>
    </subcellularLocation>
</comment>
<evidence type="ECO:0000256" key="5">
    <source>
        <dbReference type="SAM" id="MobiDB-lite"/>
    </source>
</evidence>
<evidence type="ECO:0000256" key="3">
    <source>
        <dbReference type="ARBA" id="ARBA00022989"/>
    </source>
</evidence>
<feature type="compositionally biased region" description="Polar residues" evidence="5">
    <location>
        <begin position="164"/>
        <end position="179"/>
    </location>
</feature>
<feature type="region of interest" description="Disordered" evidence="5">
    <location>
        <begin position="1"/>
        <end position="20"/>
    </location>
</feature>
<sequence>MQVVYSGGSTPTPSPHMKRKAEYGRRNIPRYIAHVHPQIIVQRSREKFTEGDTTLRDSIPLMSKCTAVVCLLLNVILPGSGTLTAGLSVLCCSQVRPKGDSKGHCILINAGVGLLQFLLTFVFLLGWIWSIMWGVAFLAMSTFRCSDETMSPSDTPKDNRPRTATDSNGLPQESSSTEETAPKVSSFEQSAVLQSQTHGYETSNTPLDLFNNSDCQKTRGCLGIPPNKPKYCSPLVTHRQTVVLHSQSLHTSLPNICQNTRKQPYQVCLTTVSK</sequence>
<dbReference type="EMBL" id="CAJHNH020008462">
    <property type="protein sequence ID" value="CAG5135832.1"/>
    <property type="molecule type" value="Genomic_DNA"/>
</dbReference>
<keyword evidence="8" id="KW-1185">Reference proteome</keyword>
<gene>
    <name evidence="7" type="ORF">CUNI_LOCUS21390</name>
</gene>
<dbReference type="AlphaFoldDB" id="A0A8S4A6B8"/>
<evidence type="ECO:0000256" key="2">
    <source>
        <dbReference type="ARBA" id="ARBA00022692"/>
    </source>
</evidence>
<dbReference type="InterPro" id="IPR026673">
    <property type="entry name" value="SPEC3/Stum"/>
</dbReference>
<dbReference type="Proteomes" id="UP000678393">
    <property type="component" value="Unassembled WGS sequence"/>
</dbReference>
<feature type="transmembrane region" description="Helical" evidence="6">
    <location>
        <begin position="112"/>
        <end position="140"/>
    </location>
</feature>
<dbReference type="PANTHER" id="PTHR21676:SF6">
    <property type="entry name" value="PROTEIN STUM"/>
    <property type="match status" value="1"/>
</dbReference>
<dbReference type="Pfam" id="PF15795">
    <property type="entry name" value="Spec3"/>
    <property type="match status" value="1"/>
</dbReference>
<evidence type="ECO:0000256" key="4">
    <source>
        <dbReference type="ARBA" id="ARBA00023136"/>
    </source>
</evidence>
<comment type="caution">
    <text evidence="7">The sequence shown here is derived from an EMBL/GenBank/DDBJ whole genome shotgun (WGS) entry which is preliminary data.</text>
</comment>
<evidence type="ECO:0000256" key="1">
    <source>
        <dbReference type="ARBA" id="ARBA00004141"/>
    </source>
</evidence>
<feature type="transmembrane region" description="Helical" evidence="6">
    <location>
        <begin position="66"/>
        <end position="91"/>
    </location>
</feature>
<keyword evidence="4 6" id="KW-0472">Membrane</keyword>
<protein>
    <recommendedName>
        <fullName evidence="9">Protein SPEC3</fullName>
    </recommendedName>
</protein>
<evidence type="ECO:0000256" key="6">
    <source>
        <dbReference type="SAM" id="Phobius"/>
    </source>
</evidence>
<reference evidence="7" key="1">
    <citation type="submission" date="2021-04" db="EMBL/GenBank/DDBJ databases">
        <authorList>
            <consortium name="Molecular Ecology Group"/>
        </authorList>
    </citation>
    <scope>NUCLEOTIDE SEQUENCE</scope>
</reference>
<name>A0A8S4A6B8_9EUPU</name>
<keyword evidence="2 6" id="KW-0812">Transmembrane</keyword>
<evidence type="ECO:0000313" key="8">
    <source>
        <dbReference type="Proteomes" id="UP000678393"/>
    </source>
</evidence>
<evidence type="ECO:0008006" key="9">
    <source>
        <dbReference type="Google" id="ProtNLM"/>
    </source>
</evidence>
<organism evidence="7 8">
    <name type="scientific">Candidula unifasciata</name>
    <dbReference type="NCBI Taxonomy" id="100452"/>
    <lineage>
        <taxon>Eukaryota</taxon>
        <taxon>Metazoa</taxon>
        <taxon>Spiralia</taxon>
        <taxon>Lophotrochozoa</taxon>
        <taxon>Mollusca</taxon>
        <taxon>Gastropoda</taxon>
        <taxon>Heterobranchia</taxon>
        <taxon>Euthyneura</taxon>
        <taxon>Panpulmonata</taxon>
        <taxon>Eupulmonata</taxon>
        <taxon>Stylommatophora</taxon>
        <taxon>Helicina</taxon>
        <taxon>Helicoidea</taxon>
        <taxon>Geomitridae</taxon>
        <taxon>Candidula</taxon>
    </lineage>
</organism>
<proteinExistence type="predicted"/>
<dbReference type="PANTHER" id="PTHR21676">
    <property type="entry name" value="PROTEIN STUM"/>
    <property type="match status" value="1"/>
</dbReference>
<accession>A0A8S4A6B8</accession>
<dbReference type="GO" id="GO:0016020">
    <property type="term" value="C:membrane"/>
    <property type="evidence" value="ECO:0007669"/>
    <property type="project" value="UniProtKB-SubCell"/>
</dbReference>